<sequence length="332" mass="35696">LSLPLHATSGPLGSNLPSVLWYPAVINAGWLLPLKLSQSFLSPLHHLVSPVASPVLGIDAGTYCAQHEGPQRTVMCSNLGHAGVQQGVLSAECVLFMGETCSCRSPSLVRGIHGYILVPEGKAAWTAEYGFNRKFTKEDVFVHQTALKNTPRKYLLSIGVGETVGVDIVEGEKGVEASNIAGPGGVPAPGTNHNHCRCYPPPWGVLHAITSKTTRIVRVGKRMRNQSMLPKARANMAALPARLQVKTRWAPTKCCNPPVEEVMDGADKRGAGEAGRPVTQRSQTMTSAGSLLAKDDLERTAMKGRRKIKEMRLMFSSHLNNGVAATSMPRKP</sequence>
<gene>
    <name evidence="3" type="ORF">U0070_021622</name>
</gene>
<dbReference type="InterPro" id="IPR012340">
    <property type="entry name" value="NA-bd_OB-fold"/>
</dbReference>
<proteinExistence type="predicted"/>
<keyword evidence="4" id="KW-1185">Reference proteome</keyword>
<feature type="compositionally biased region" description="Polar residues" evidence="1">
    <location>
        <begin position="279"/>
        <end position="289"/>
    </location>
</feature>
<evidence type="ECO:0000313" key="3">
    <source>
        <dbReference type="EMBL" id="KAK7807890.1"/>
    </source>
</evidence>
<evidence type="ECO:0000313" key="4">
    <source>
        <dbReference type="Proteomes" id="UP001488838"/>
    </source>
</evidence>
<dbReference type="Proteomes" id="UP001488838">
    <property type="component" value="Unassembled WGS sequence"/>
</dbReference>
<feature type="non-terminal residue" evidence="3">
    <location>
        <position position="1"/>
    </location>
</feature>
<dbReference type="SUPFAM" id="SSF50249">
    <property type="entry name" value="Nucleic acid-binding proteins"/>
    <property type="match status" value="1"/>
</dbReference>
<dbReference type="PANTHER" id="PTHR11544">
    <property type="entry name" value="COLD SHOCK DOMAIN CONTAINING PROTEINS"/>
    <property type="match status" value="1"/>
</dbReference>
<evidence type="ECO:0000259" key="2">
    <source>
        <dbReference type="Pfam" id="PF00313"/>
    </source>
</evidence>
<dbReference type="Gene3D" id="2.40.50.140">
    <property type="entry name" value="Nucleic acid-binding proteins"/>
    <property type="match status" value="1"/>
</dbReference>
<name>A0AAW0I070_MYOGA</name>
<organism evidence="3 4">
    <name type="scientific">Myodes glareolus</name>
    <name type="common">Bank vole</name>
    <name type="synonym">Clethrionomys glareolus</name>
    <dbReference type="NCBI Taxonomy" id="447135"/>
    <lineage>
        <taxon>Eukaryota</taxon>
        <taxon>Metazoa</taxon>
        <taxon>Chordata</taxon>
        <taxon>Craniata</taxon>
        <taxon>Vertebrata</taxon>
        <taxon>Euteleostomi</taxon>
        <taxon>Mammalia</taxon>
        <taxon>Eutheria</taxon>
        <taxon>Euarchontoglires</taxon>
        <taxon>Glires</taxon>
        <taxon>Rodentia</taxon>
        <taxon>Myomorpha</taxon>
        <taxon>Muroidea</taxon>
        <taxon>Cricetidae</taxon>
        <taxon>Arvicolinae</taxon>
        <taxon>Myodes</taxon>
    </lineage>
</organism>
<dbReference type="EMBL" id="JBBHLL010000257">
    <property type="protein sequence ID" value="KAK7807890.1"/>
    <property type="molecule type" value="Genomic_DNA"/>
</dbReference>
<accession>A0AAW0I070</accession>
<feature type="region of interest" description="Disordered" evidence="1">
    <location>
        <begin position="260"/>
        <end position="290"/>
    </location>
</feature>
<dbReference type="GO" id="GO:0003676">
    <property type="term" value="F:nucleic acid binding"/>
    <property type="evidence" value="ECO:0007669"/>
    <property type="project" value="InterPro"/>
</dbReference>
<dbReference type="AlphaFoldDB" id="A0AAW0I070"/>
<evidence type="ECO:0000256" key="1">
    <source>
        <dbReference type="SAM" id="MobiDB-lite"/>
    </source>
</evidence>
<reference evidence="3 4" key="1">
    <citation type="journal article" date="2023" name="bioRxiv">
        <title>Conserved and derived expression patterns and positive selection on dental genes reveal complex evolutionary context of ever-growing rodent molars.</title>
        <authorList>
            <person name="Calamari Z.T."/>
            <person name="Song A."/>
            <person name="Cohen E."/>
            <person name="Akter M."/>
            <person name="Roy R.D."/>
            <person name="Hallikas O."/>
            <person name="Christensen M.M."/>
            <person name="Li P."/>
            <person name="Marangoni P."/>
            <person name="Jernvall J."/>
            <person name="Klein O.D."/>
        </authorList>
    </citation>
    <scope>NUCLEOTIDE SEQUENCE [LARGE SCALE GENOMIC DNA]</scope>
    <source>
        <strain evidence="3">V071</strain>
    </source>
</reference>
<dbReference type="PRINTS" id="PR00050">
    <property type="entry name" value="COLDSHOCK"/>
</dbReference>
<comment type="caution">
    <text evidence="3">The sequence shown here is derived from an EMBL/GenBank/DDBJ whole genome shotgun (WGS) entry which is preliminary data.</text>
</comment>
<dbReference type="InterPro" id="IPR050181">
    <property type="entry name" value="Cold_shock_domain"/>
</dbReference>
<protein>
    <recommendedName>
        <fullName evidence="2">CSD domain-containing protein</fullName>
    </recommendedName>
</protein>
<dbReference type="InterPro" id="IPR002059">
    <property type="entry name" value="CSP_DNA-bd"/>
</dbReference>
<feature type="domain" description="CSD" evidence="2">
    <location>
        <begin position="128"/>
        <end position="182"/>
    </location>
</feature>
<dbReference type="Pfam" id="PF00313">
    <property type="entry name" value="CSD"/>
    <property type="match status" value="1"/>
</dbReference>